<evidence type="ECO:0000313" key="2">
    <source>
        <dbReference type="EMBL" id="GGE27610.1"/>
    </source>
</evidence>
<comment type="caution">
    <text evidence="2">The sequence shown here is derived from an EMBL/GenBank/DDBJ whole genome shotgun (WGS) entry which is preliminary data.</text>
</comment>
<dbReference type="AlphaFoldDB" id="A0A8H9G1E2"/>
<accession>A0A8H9G1E2</accession>
<dbReference type="SUPFAM" id="SSF159888">
    <property type="entry name" value="YdhG-like"/>
    <property type="match status" value="2"/>
</dbReference>
<dbReference type="Pfam" id="PF08818">
    <property type="entry name" value="DUF1801"/>
    <property type="match status" value="2"/>
</dbReference>
<dbReference type="Gene3D" id="3.90.1150.200">
    <property type="match status" value="2"/>
</dbReference>
<evidence type="ECO:0000313" key="3">
    <source>
        <dbReference type="Proteomes" id="UP000614460"/>
    </source>
</evidence>
<evidence type="ECO:0000259" key="1">
    <source>
        <dbReference type="Pfam" id="PF08818"/>
    </source>
</evidence>
<dbReference type="Proteomes" id="UP000614460">
    <property type="component" value="Unassembled WGS sequence"/>
</dbReference>
<keyword evidence="3" id="KW-1185">Reference proteome</keyword>
<gene>
    <name evidence="2" type="ORF">GCM10011516_26550</name>
</gene>
<feature type="domain" description="YdhG-like" evidence="1">
    <location>
        <begin position="131"/>
        <end position="227"/>
    </location>
</feature>
<dbReference type="RefSeq" id="WP_220476687.1">
    <property type="nucleotide sequence ID" value="NZ_BMKM01000007.1"/>
</dbReference>
<proteinExistence type="predicted"/>
<feature type="domain" description="YdhG-like" evidence="1">
    <location>
        <begin position="18"/>
        <end position="110"/>
    </location>
</feature>
<dbReference type="EMBL" id="BMKM01000007">
    <property type="protein sequence ID" value="GGE27610.1"/>
    <property type="molecule type" value="Genomic_DNA"/>
</dbReference>
<protein>
    <recommendedName>
        <fullName evidence="1">YdhG-like domain-containing protein</fullName>
    </recommendedName>
</protein>
<dbReference type="InterPro" id="IPR014922">
    <property type="entry name" value="YdhG-like"/>
</dbReference>
<dbReference type="Pfam" id="PF13376">
    <property type="entry name" value="OmdA"/>
    <property type="match status" value="1"/>
</dbReference>
<reference evidence="2" key="1">
    <citation type="journal article" date="2014" name="Int. J. Syst. Evol. Microbiol.">
        <title>Complete genome sequence of Corynebacterium casei LMG S-19264T (=DSM 44701T), isolated from a smear-ripened cheese.</title>
        <authorList>
            <consortium name="US DOE Joint Genome Institute (JGI-PGF)"/>
            <person name="Walter F."/>
            <person name="Albersmeier A."/>
            <person name="Kalinowski J."/>
            <person name="Ruckert C."/>
        </authorList>
    </citation>
    <scope>NUCLEOTIDE SEQUENCE</scope>
    <source>
        <strain evidence="2">CGMCC 1.15966</strain>
    </source>
</reference>
<reference evidence="2" key="2">
    <citation type="submission" date="2020-09" db="EMBL/GenBank/DDBJ databases">
        <authorList>
            <person name="Sun Q."/>
            <person name="Zhou Y."/>
        </authorList>
    </citation>
    <scope>NUCLEOTIDE SEQUENCE</scope>
    <source>
        <strain evidence="2">CGMCC 1.15966</strain>
    </source>
</reference>
<name>A0A8H9G1E2_9SPHI</name>
<organism evidence="2 3">
    <name type="scientific">Sphingobacterium cellulitidis</name>
    <dbReference type="NCBI Taxonomy" id="1768011"/>
    <lineage>
        <taxon>Bacteria</taxon>
        <taxon>Pseudomonadati</taxon>
        <taxon>Bacteroidota</taxon>
        <taxon>Sphingobacteriia</taxon>
        <taxon>Sphingobacteriales</taxon>
        <taxon>Sphingobacteriaceae</taxon>
        <taxon>Sphingobacterium</taxon>
    </lineage>
</organism>
<sequence length="311" mass="36551">MSTFTTIDEYISGFEGEKQKLLKDVRAIIKKAAPKESKETINYKMPTYRYNGNLIHFAMFTNHLGLYPGVDAIENFAEELKPYKTSKGAIQIPLDRALPEKLITDIVHFNAERLKERQYPSWETKHERWDECQEFMNQIILRNKTPLKREIKWGADVYTYEGKNVIGWGGFKDFFSLWFYNGVFLEDKLKVLVTASEGKTKSLRQWRFTDIKDMDEEKILAYIEESVQTIKDGKEIKPERSLPKKVEGMFKDALDKDKIFSVAFEKLTPGKKKEYIEYIDEAKQDKTKESRLEKIRPMILEGKGLHDKYKK</sequence>